<organism evidence="1">
    <name type="scientific">freshwater metagenome</name>
    <dbReference type="NCBI Taxonomy" id="449393"/>
    <lineage>
        <taxon>unclassified sequences</taxon>
        <taxon>metagenomes</taxon>
        <taxon>ecological metagenomes</taxon>
    </lineage>
</organism>
<proteinExistence type="predicted"/>
<protein>
    <submittedName>
        <fullName evidence="1">Unannotated protein</fullName>
    </submittedName>
</protein>
<accession>A0A6J6YLP9</accession>
<dbReference type="EMBL" id="CAFAAI010000298">
    <property type="protein sequence ID" value="CAB4810471.1"/>
    <property type="molecule type" value="Genomic_DNA"/>
</dbReference>
<gene>
    <name evidence="1" type="ORF">UFOPK2992_01544</name>
</gene>
<sequence>MNNIDGTATAGRKGIAYDWQSLLANDVVASFEAQLADLVLESAE</sequence>
<name>A0A6J6YLP9_9ZZZZ</name>
<reference evidence="1" key="1">
    <citation type="submission" date="2020-05" db="EMBL/GenBank/DDBJ databases">
        <authorList>
            <person name="Chiriac C."/>
            <person name="Salcher M."/>
            <person name="Ghai R."/>
            <person name="Kavagutti S V."/>
        </authorList>
    </citation>
    <scope>NUCLEOTIDE SEQUENCE</scope>
</reference>
<dbReference type="AlphaFoldDB" id="A0A6J6YLP9"/>
<evidence type="ECO:0000313" key="1">
    <source>
        <dbReference type="EMBL" id="CAB4810471.1"/>
    </source>
</evidence>